<reference evidence="3" key="1">
    <citation type="submission" date="2020-05" db="EMBL/GenBank/DDBJ databases">
        <authorList>
            <consortium name="Genoscope - CEA"/>
            <person name="William W."/>
        </authorList>
    </citation>
    <scope>NUCLEOTIDE SEQUENCE [LARGE SCALE GENOMIC DNA]</scope>
    <source>
        <strain evidence="3">PCC 7821</strain>
    </source>
</reference>
<dbReference type="GO" id="GO:0009103">
    <property type="term" value="P:lipopolysaccharide biosynthetic process"/>
    <property type="evidence" value="ECO:0007669"/>
    <property type="project" value="TreeGrafter"/>
</dbReference>
<dbReference type="GO" id="GO:0016757">
    <property type="term" value="F:glycosyltransferase activity"/>
    <property type="evidence" value="ECO:0007669"/>
    <property type="project" value="TreeGrafter"/>
</dbReference>
<organism evidence="3 4">
    <name type="scientific">Planktothrix rubescens CCAP 1459/22</name>
    <dbReference type="NCBI Taxonomy" id="329571"/>
    <lineage>
        <taxon>Bacteria</taxon>
        <taxon>Bacillati</taxon>
        <taxon>Cyanobacteriota</taxon>
        <taxon>Cyanophyceae</taxon>
        <taxon>Oscillatoriophycideae</taxon>
        <taxon>Oscillatoriales</taxon>
        <taxon>Microcoleaceae</taxon>
        <taxon>Planktothrix</taxon>
    </lineage>
</organism>
<dbReference type="Pfam" id="PF13692">
    <property type="entry name" value="Glyco_trans_1_4"/>
    <property type="match status" value="1"/>
</dbReference>
<evidence type="ECO:0000256" key="1">
    <source>
        <dbReference type="ARBA" id="ARBA00022679"/>
    </source>
</evidence>
<proteinExistence type="predicted"/>
<dbReference type="Proteomes" id="UP000196521">
    <property type="component" value="Chromosome"/>
</dbReference>
<gene>
    <name evidence="3" type="ORF">PLAN_40686</name>
</gene>
<protein>
    <submittedName>
        <fullName evidence="3">Glycosyl transferase</fullName>
    </submittedName>
</protein>
<dbReference type="InterPro" id="IPR029044">
    <property type="entry name" value="Nucleotide-diphossugar_trans"/>
</dbReference>
<dbReference type="SUPFAM" id="SSF53756">
    <property type="entry name" value="UDP-Glycosyltransferase/glycogen phosphorylase"/>
    <property type="match status" value="1"/>
</dbReference>
<dbReference type="EMBL" id="CZCZ02000014">
    <property type="protein sequence ID" value="CAC5344271.1"/>
    <property type="molecule type" value="Genomic_DNA"/>
</dbReference>
<evidence type="ECO:0000259" key="2">
    <source>
        <dbReference type="Pfam" id="PF00535"/>
    </source>
</evidence>
<dbReference type="RefSeq" id="WP_043938919.1">
    <property type="nucleotide sequence ID" value="NZ_LR812490.1"/>
</dbReference>
<dbReference type="Pfam" id="PF00535">
    <property type="entry name" value="Glycos_transf_2"/>
    <property type="match status" value="1"/>
</dbReference>
<feature type="domain" description="Glycosyltransferase 2-like" evidence="2">
    <location>
        <begin position="9"/>
        <end position="124"/>
    </location>
</feature>
<dbReference type="PANTHER" id="PTHR46401">
    <property type="entry name" value="GLYCOSYLTRANSFERASE WBBK-RELATED"/>
    <property type="match status" value="1"/>
</dbReference>
<name>A0A6J7ZNH3_PLARU</name>
<accession>A0A6J7ZNH3</accession>
<dbReference type="CDD" id="cd00761">
    <property type="entry name" value="Glyco_tranf_GTA_type"/>
    <property type="match status" value="1"/>
</dbReference>
<dbReference type="AlphaFoldDB" id="A0A6J7ZNH3"/>
<dbReference type="SUPFAM" id="SSF53448">
    <property type="entry name" value="Nucleotide-diphospho-sugar transferases"/>
    <property type="match status" value="1"/>
</dbReference>
<dbReference type="PANTHER" id="PTHR46401:SF2">
    <property type="entry name" value="GLYCOSYLTRANSFERASE WBBK-RELATED"/>
    <property type="match status" value="1"/>
</dbReference>
<comment type="caution">
    <text evidence="3">The sequence shown here is derived from an EMBL/GenBank/DDBJ whole genome shotgun (WGS) entry which is preliminary data.</text>
</comment>
<keyword evidence="1 3" id="KW-0808">Transferase</keyword>
<dbReference type="Gene3D" id="3.90.550.10">
    <property type="entry name" value="Spore Coat Polysaccharide Biosynthesis Protein SpsA, Chain A"/>
    <property type="match status" value="1"/>
</dbReference>
<sequence length="833" mass="93287">MEKYQPLISIGLPIYNEETYLQKTLESILGQDYQNFELIISDNASSDNTPEICQEYTHKDDRIRYCPNPTNIGASGNFKKVVELAQGDYFVWVSGHDLWHPQFLSHCVEVMSQDESIVLCHPQAMWIDTDSQPLGIIPGSVDTRGLDTISRVNVVLWGLGYCYPVYGLIKLSALRQATLGLKIIGPDVLLLAELSLFGSFAHLQQPLLYIRRMADFGDWNRYIEKVFNQRLSELSANQLFWEIIESHLLVIGKHLQPSPQKDAIVVSIVNCLLTKYQWILTGIMPSTRSGENTLDEYHQHILDLVNNTKTFSNFLENLILNPHANSGSVTTDSKVSISHPKIIIDGVFFQMYQTGIARVWRSLLEEWKNNGFGRHIMILDRDGTAPKIPGLWYRTIPAYDYNNTDADCQMLQEVCDQEGADLFISTYYTTPISTPSVFMAYDMIPEILGGNLDEPMWREKHRGIAHASAYISISESTANDLVKYFPDINSEITVAHCGISGSFYPAPIEEIIQFKTKYGINKPYFLLVGAGSNYKNAILFFQGFAQLQSKTGFDVVCTGTGYLLGTEFRELAAGSVVHSLYLSDEELRAAYSGATALVYPSKYEGFGMPIAEALACGCPVITCANASIPEVAGEAAIYIKDDDIDAMTDALCEVQKFKVRNSLMTKGLEQAKQFSWSKMADTISSALINATLIRFNLREINLVIFPDWSQPEEVLYTELANIIKTITTHPNRSKITLLIDHQNISDEDANLALSSVMMNLLMEEELELDDSVEIVLMGQLNSSQWSALSSQLQGRIKLNAENQEAIASVGAEIIPVFDTLRSEDAEILRTELN</sequence>
<dbReference type="InterPro" id="IPR001173">
    <property type="entry name" value="Glyco_trans_2-like"/>
</dbReference>
<keyword evidence="4" id="KW-1185">Reference proteome</keyword>
<dbReference type="EMBL" id="LR812490">
    <property type="protein sequence ID" value="CAC5344271.1"/>
    <property type="molecule type" value="Genomic_DNA"/>
</dbReference>
<evidence type="ECO:0000313" key="4">
    <source>
        <dbReference type="Proteomes" id="UP000196521"/>
    </source>
</evidence>
<dbReference type="Gene3D" id="3.40.50.2000">
    <property type="entry name" value="Glycogen Phosphorylase B"/>
    <property type="match status" value="2"/>
</dbReference>
<evidence type="ECO:0000313" key="3">
    <source>
        <dbReference type="EMBL" id="CAC5344271.1"/>
    </source>
</evidence>
<dbReference type="CDD" id="cd03809">
    <property type="entry name" value="GT4_MtfB-like"/>
    <property type="match status" value="1"/>
</dbReference>